<dbReference type="Proteomes" id="UP000286976">
    <property type="component" value="Unassembled WGS sequence"/>
</dbReference>
<evidence type="ECO:0008006" key="4">
    <source>
        <dbReference type="Google" id="ProtNLM"/>
    </source>
</evidence>
<reference evidence="2 3" key="1">
    <citation type="journal article" date="2011" name="Front. Microbiol.">
        <title>Genomic signatures of strain selection and enhancement in Bacillus atrophaeus var. globigii, a historical biowarfare simulant.</title>
        <authorList>
            <person name="Gibbons H.S."/>
            <person name="Broomall S.M."/>
            <person name="McNew L.A."/>
            <person name="Daligault H."/>
            <person name="Chapman C."/>
            <person name="Bruce D."/>
            <person name="Karavis M."/>
            <person name="Krepps M."/>
            <person name="McGregor P.A."/>
            <person name="Hong C."/>
            <person name="Park K.H."/>
            <person name="Akmal A."/>
            <person name="Feldman A."/>
            <person name="Lin J.S."/>
            <person name="Chang W.E."/>
            <person name="Higgs B.W."/>
            <person name="Demirev P."/>
            <person name="Lindquist J."/>
            <person name="Liem A."/>
            <person name="Fochler E."/>
            <person name="Read T.D."/>
            <person name="Tapia R."/>
            <person name="Johnson S."/>
            <person name="Bishop-Lilly K.A."/>
            <person name="Detter C."/>
            <person name="Han C."/>
            <person name="Sozhamannan S."/>
            <person name="Rosenzweig C.N."/>
            <person name="Skowronski E.W."/>
        </authorList>
    </citation>
    <scope>NUCLEOTIDE SEQUENCE [LARGE SCALE GENOMIC DNA]</scope>
    <source>
        <strain evidence="2 3">AIT1</strain>
    </source>
</reference>
<protein>
    <recommendedName>
        <fullName evidence="4">Motility protein</fullName>
    </recommendedName>
</protein>
<keyword evidence="3" id="KW-1185">Reference proteome</keyword>
<dbReference type="RefSeq" id="WP_126757986.1">
    <property type="nucleotide sequence ID" value="NZ_PIPQ01000008.1"/>
</dbReference>
<feature type="region of interest" description="Disordered" evidence="1">
    <location>
        <begin position="36"/>
        <end position="60"/>
    </location>
</feature>
<organism evidence="2 3">
    <name type="scientific">Aliidiomarina taiwanensis</name>
    <dbReference type="NCBI Taxonomy" id="946228"/>
    <lineage>
        <taxon>Bacteria</taxon>
        <taxon>Pseudomonadati</taxon>
        <taxon>Pseudomonadota</taxon>
        <taxon>Gammaproteobacteria</taxon>
        <taxon>Alteromonadales</taxon>
        <taxon>Idiomarinaceae</taxon>
        <taxon>Aliidiomarina</taxon>
    </lineage>
</organism>
<dbReference type="OrthoDB" id="6388472at2"/>
<evidence type="ECO:0000313" key="3">
    <source>
        <dbReference type="Proteomes" id="UP000286976"/>
    </source>
</evidence>
<name>A0A432WYM1_9GAMM</name>
<evidence type="ECO:0000313" key="2">
    <source>
        <dbReference type="EMBL" id="RUO38872.1"/>
    </source>
</evidence>
<evidence type="ECO:0000256" key="1">
    <source>
        <dbReference type="SAM" id="MobiDB-lite"/>
    </source>
</evidence>
<feature type="compositionally biased region" description="Polar residues" evidence="1">
    <location>
        <begin position="37"/>
        <end position="60"/>
    </location>
</feature>
<proteinExistence type="predicted"/>
<dbReference type="EMBL" id="PIPQ01000008">
    <property type="protein sequence ID" value="RUO38872.1"/>
    <property type="molecule type" value="Genomic_DNA"/>
</dbReference>
<accession>A0A432WYM1</accession>
<comment type="caution">
    <text evidence="2">The sequence shown here is derived from an EMBL/GenBank/DDBJ whole genome shotgun (WGS) entry which is preliminary data.</text>
</comment>
<sequence>MEITPTGSQSLELVSLQLAKNQQKSEGAATLQLLESAAQSGPKSSSTPGASIGTNINTTA</sequence>
<gene>
    <name evidence="2" type="ORF">CWE15_10220</name>
</gene>
<dbReference type="AlphaFoldDB" id="A0A432WYM1"/>